<name>A0A6I3KR04_9HYPH</name>
<evidence type="ECO:0000313" key="3">
    <source>
        <dbReference type="EMBL" id="MTD96077.1"/>
    </source>
</evidence>
<gene>
    <name evidence="3" type="ORF">GIW81_17195</name>
</gene>
<feature type="region of interest" description="Disordered" evidence="2">
    <location>
        <begin position="265"/>
        <end position="285"/>
    </location>
</feature>
<protein>
    <recommendedName>
        <fullName evidence="1">Segregation and condensation protein A</fullName>
    </recommendedName>
</protein>
<accession>A0A6I3KR04</accession>
<dbReference type="EMBL" id="WMBQ01000002">
    <property type="protein sequence ID" value="MTD96077.1"/>
    <property type="molecule type" value="Genomic_DNA"/>
</dbReference>
<keyword evidence="4" id="KW-1185">Reference proteome</keyword>
<organism evidence="3 4">
    <name type="scientific">Hyphomicrobium album</name>
    <dbReference type="NCBI Taxonomy" id="2665159"/>
    <lineage>
        <taxon>Bacteria</taxon>
        <taxon>Pseudomonadati</taxon>
        <taxon>Pseudomonadota</taxon>
        <taxon>Alphaproteobacteria</taxon>
        <taxon>Hyphomicrobiales</taxon>
        <taxon>Hyphomicrobiaceae</taxon>
        <taxon>Hyphomicrobium</taxon>
    </lineage>
</organism>
<comment type="caution">
    <text evidence="3">The sequence shown here is derived from an EMBL/GenBank/DDBJ whole genome shotgun (WGS) entry which is preliminary data.</text>
</comment>
<dbReference type="Pfam" id="PF02616">
    <property type="entry name" value="SMC_ScpA"/>
    <property type="match status" value="1"/>
</dbReference>
<proteinExistence type="predicted"/>
<evidence type="ECO:0000313" key="4">
    <source>
        <dbReference type="Proteomes" id="UP000440694"/>
    </source>
</evidence>
<dbReference type="Gene3D" id="6.10.250.2410">
    <property type="match status" value="1"/>
</dbReference>
<dbReference type="PANTHER" id="PTHR33969">
    <property type="entry name" value="SEGREGATION AND CONDENSATION PROTEIN A"/>
    <property type="match status" value="1"/>
</dbReference>
<evidence type="ECO:0000256" key="1">
    <source>
        <dbReference type="ARBA" id="ARBA00044777"/>
    </source>
</evidence>
<evidence type="ECO:0000256" key="2">
    <source>
        <dbReference type="SAM" id="MobiDB-lite"/>
    </source>
</evidence>
<sequence length="285" mass="32310">MSAETQDMDQTTSAWEEPVVEARADAEDALIVDVAGYEGPLDLLLALARTQKVDLSKISVLALADQYLGFIGEAQKLRLELAADYLVMAAWLTYLKSRLLLPREAVPGEEATAEELARRLSFRLMRLEAMREASAQLMTRMRLGRDVFPRGMPEGTKTIRETEFTAKIYDLLHAYADQRRRTIKVGHVIKVRPVWSIKDARLRLERLLGETPTQTEWLAFEHCMQEFAGAHDNGKTVMASSFGATLEMAREGTIELRQEGPFEPIYMRPRRSEAGQPDAEWQRVV</sequence>
<dbReference type="InterPro" id="IPR003768">
    <property type="entry name" value="ScpA"/>
</dbReference>
<dbReference type="PANTHER" id="PTHR33969:SF2">
    <property type="entry name" value="SEGREGATION AND CONDENSATION PROTEIN A"/>
    <property type="match status" value="1"/>
</dbReference>
<dbReference type="AlphaFoldDB" id="A0A6I3KR04"/>
<dbReference type="Proteomes" id="UP000440694">
    <property type="component" value="Unassembled WGS sequence"/>
</dbReference>
<reference evidence="3 4" key="1">
    <citation type="submission" date="2019-11" db="EMBL/GenBank/DDBJ databases">
        <title>Identification of a novel strain.</title>
        <authorList>
            <person name="Xu Q."/>
            <person name="Wang G."/>
        </authorList>
    </citation>
    <scope>NUCLEOTIDE SEQUENCE [LARGE SCALE GENOMIC DNA]</scope>
    <source>
        <strain evidence="4">xq</strain>
    </source>
</reference>